<sequence length="91" mass="10255">MATVPRRDAEGAAKGDKAKVIHREELPGYQLNLLLQSQSPSLKRPLQRRERRYPKGKGKAGAGKVGKNPQKMEMPKQTLRRKLKVLQVPSE</sequence>
<feature type="compositionally biased region" description="Low complexity" evidence="1">
    <location>
        <begin position="35"/>
        <end position="44"/>
    </location>
</feature>
<organism evidence="2 3">
    <name type="scientific">Myotis davidii</name>
    <name type="common">David's myotis</name>
    <dbReference type="NCBI Taxonomy" id="225400"/>
    <lineage>
        <taxon>Eukaryota</taxon>
        <taxon>Metazoa</taxon>
        <taxon>Chordata</taxon>
        <taxon>Craniata</taxon>
        <taxon>Vertebrata</taxon>
        <taxon>Euteleostomi</taxon>
        <taxon>Mammalia</taxon>
        <taxon>Eutheria</taxon>
        <taxon>Laurasiatheria</taxon>
        <taxon>Chiroptera</taxon>
        <taxon>Yangochiroptera</taxon>
        <taxon>Vespertilionidae</taxon>
        <taxon>Myotis</taxon>
    </lineage>
</organism>
<gene>
    <name evidence="2" type="ORF">MDA_GLEAN10008545</name>
</gene>
<protein>
    <submittedName>
        <fullName evidence="2">Dresden prostate carcinoma protein 2</fullName>
    </submittedName>
</protein>
<feature type="region of interest" description="Disordered" evidence="1">
    <location>
        <begin position="35"/>
        <end position="78"/>
    </location>
</feature>
<accession>L5LWE3</accession>
<keyword evidence="3" id="KW-1185">Reference proteome</keyword>
<dbReference type="Proteomes" id="UP000010556">
    <property type="component" value="Unassembled WGS sequence"/>
</dbReference>
<dbReference type="EMBL" id="KB107074">
    <property type="protein sequence ID" value="ELK30411.1"/>
    <property type="molecule type" value="Genomic_DNA"/>
</dbReference>
<evidence type="ECO:0000313" key="3">
    <source>
        <dbReference type="Proteomes" id="UP000010556"/>
    </source>
</evidence>
<proteinExistence type="predicted"/>
<evidence type="ECO:0000313" key="2">
    <source>
        <dbReference type="EMBL" id="ELK30411.1"/>
    </source>
</evidence>
<evidence type="ECO:0000256" key="1">
    <source>
        <dbReference type="SAM" id="MobiDB-lite"/>
    </source>
</evidence>
<name>L5LWE3_MYODS</name>
<feature type="compositionally biased region" description="Basic residues" evidence="1">
    <location>
        <begin position="45"/>
        <end position="58"/>
    </location>
</feature>
<reference evidence="3" key="1">
    <citation type="journal article" date="2013" name="Science">
        <title>Comparative analysis of bat genomes provides insight into the evolution of flight and immunity.</title>
        <authorList>
            <person name="Zhang G."/>
            <person name="Cowled C."/>
            <person name="Shi Z."/>
            <person name="Huang Z."/>
            <person name="Bishop-Lilly K.A."/>
            <person name="Fang X."/>
            <person name="Wynne J.W."/>
            <person name="Xiong Z."/>
            <person name="Baker M.L."/>
            <person name="Zhao W."/>
            <person name="Tachedjian M."/>
            <person name="Zhu Y."/>
            <person name="Zhou P."/>
            <person name="Jiang X."/>
            <person name="Ng J."/>
            <person name="Yang L."/>
            <person name="Wu L."/>
            <person name="Xiao J."/>
            <person name="Feng Y."/>
            <person name="Chen Y."/>
            <person name="Sun X."/>
            <person name="Zhang Y."/>
            <person name="Marsh G.A."/>
            <person name="Crameri G."/>
            <person name="Broder C.C."/>
            <person name="Frey K.G."/>
            <person name="Wang L.F."/>
            <person name="Wang J."/>
        </authorList>
    </citation>
    <scope>NUCLEOTIDE SEQUENCE [LARGE SCALE GENOMIC DNA]</scope>
</reference>
<dbReference type="AlphaFoldDB" id="L5LWE3"/>